<evidence type="ECO:0000313" key="1">
    <source>
        <dbReference type="EMBL" id="TCG07389.1"/>
    </source>
</evidence>
<name>A0A4R0XJR6_9BURK</name>
<reference evidence="1 2" key="1">
    <citation type="submission" date="2017-02" db="EMBL/GenBank/DDBJ databases">
        <title>Paraburkholderia sophoroidis sp. nov. and Paraburkholderia steynii sp. nov. rhizobial symbionts of the fynbos legume Hypocalyptus sophoroides.</title>
        <authorList>
            <person name="Steenkamp E.T."/>
            <person name="Beukes C.W."/>
            <person name="Van Zyl E."/>
            <person name="Avontuur J."/>
            <person name="Chan W.Y."/>
            <person name="Hassen A."/>
            <person name="Palmer M."/>
            <person name="Mthombeni L."/>
            <person name="Phalane F."/>
            <person name="Sereme K."/>
            <person name="Venter S.N."/>
        </authorList>
    </citation>
    <scope>NUCLEOTIDE SEQUENCE [LARGE SCALE GENOMIC DNA]</scope>
    <source>
        <strain evidence="1 2">HC1.1ba</strain>
    </source>
</reference>
<accession>A0A4R0XJR6</accession>
<dbReference type="AlphaFoldDB" id="A0A4R0XJR6"/>
<dbReference type="EMBL" id="MWML01000068">
    <property type="protein sequence ID" value="TCG07389.1"/>
    <property type="molecule type" value="Genomic_DNA"/>
</dbReference>
<gene>
    <name evidence="1" type="ORF">BZM27_19855</name>
</gene>
<comment type="caution">
    <text evidence="1">The sequence shown here is derived from an EMBL/GenBank/DDBJ whole genome shotgun (WGS) entry which is preliminary data.</text>
</comment>
<keyword evidence="2" id="KW-1185">Reference proteome</keyword>
<evidence type="ECO:0000313" key="2">
    <source>
        <dbReference type="Proteomes" id="UP000294200"/>
    </source>
</evidence>
<sequence length="61" mass="6674">AREATAPVTGFQAREVAPLTAAQSLPPTNMLTSFTMAVSFVDRNARRHRTPGVVRRHSARL</sequence>
<feature type="non-terminal residue" evidence="1">
    <location>
        <position position="1"/>
    </location>
</feature>
<dbReference type="Proteomes" id="UP000294200">
    <property type="component" value="Unassembled WGS sequence"/>
</dbReference>
<proteinExistence type="predicted"/>
<organism evidence="1 2">
    <name type="scientific">Paraburkholderia steynii</name>
    <dbReference type="NCBI Taxonomy" id="1245441"/>
    <lineage>
        <taxon>Bacteria</taxon>
        <taxon>Pseudomonadati</taxon>
        <taxon>Pseudomonadota</taxon>
        <taxon>Betaproteobacteria</taxon>
        <taxon>Burkholderiales</taxon>
        <taxon>Burkholderiaceae</taxon>
        <taxon>Paraburkholderia</taxon>
    </lineage>
</organism>
<protein>
    <submittedName>
        <fullName evidence="1">Uncharacterized protein</fullName>
    </submittedName>
</protein>